<organism evidence="1 2">
    <name type="scientific">Acidihalobacter ferrooxydans</name>
    <dbReference type="NCBI Taxonomy" id="1765967"/>
    <lineage>
        <taxon>Bacteria</taxon>
        <taxon>Pseudomonadati</taxon>
        <taxon>Pseudomonadota</taxon>
        <taxon>Gammaproteobacteria</taxon>
        <taxon>Chromatiales</taxon>
        <taxon>Ectothiorhodospiraceae</taxon>
        <taxon>Acidihalobacter</taxon>
    </lineage>
</organism>
<gene>
    <name evidence="1" type="ORF">BW247_02565</name>
</gene>
<keyword evidence="2" id="KW-1185">Reference proteome</keyword>
<dbReference type="STRING" id="1765967.BW247_02565"/>
<evidence type="ECO:0000313" key="2">
    <source>
        <dbReference type="Proteomes" id="UP000243807"/>
    </source>
</evidence>
<protein>
    <submittedName>
        <fullName evidence="1">Uncharacterized protein</fullName>
    </submittedName>
</protein>
<dbReference type="Proteomes" id="UP000243807">
    <property type="component" value="Chromosome"/>
</dbReference>
<accession>A0A1P8UE47</accession>
<dbReference type="RefSeq" id="WP_076835535.1">
    <property type="nucleotide sequence ID" value="NZ_CP019434.1"/>
</dbReference>
<dbReference type="Gene3D" id="2.60.260.40">
    <property type="entry name" value="q5lls5 like domains"/>
    <property type="match status" value="1"/>
</dbReference>
<proteinExistence type="predicted"/>
<evidence type="ECO:0000313" key="1">
    <source>
        <dbReference type="EMBL" id="APZ42115.1"/>
    </source>
</evidence>
<dbReference type="AlphaFoldDB" id="A0A1P8UE47"/>
<name>A0A1P8UE47_9GAMM</name>
<reference evidence="1 2" key="1">
    <citation type="submission" date="2017-01" db="EMBL/GenBank/DDBJ databases">
        <title>Draft sequence of Acidihalobacter ferrooxidans strain DSM 14175 (strain V8).</title>
        <authorList>
            <person name="Khaleque H.N."/>
            <person name="Ramsay J.P."/>
            <person name="Murphy R.J.T."/>
            <person name="Kaksonen A.H."/>
            <person name="Boxall N.J."/>
            <person name="Watkin E.L.J."/>
        </authorList>
    </citation>
    <scope>NUCLEOTIDE SEQUENCE [LARGE SCALE GENOMIC DNA]</scope>
    <source>
        <strain evidence="1 2">V8</strain>
    </source>
</reference>
<dbReference type="KEGG" id="afy:BW247_02565"/>
<dbReference type="EMBL" id="CP019434">
    <property type="protein sequence ID" value="APZ42115.1"/>
    <property type="molecule type" value="Genomic_DNA"/>
</dbReference>
<dbReference type="OrthoDB" id="9806844at2"/>
<sequence>MSNPQSEVQSNAATRVELKAADLPLHCPMPGSALWNSHPRVYLPINEAPVQADGTRRMRCPYCGTEYVLHDA</sequence>